<comment type="caution">
    <text evidence="3">The sequence shown here is derived from an EMBL/GenBank/DDBJ whole genome shotgun (WGS) entry which is preliminary data.</text>
</comment>
<dbReference type="PANTHER" id="PTHR42792">
    <property type="entry name" value="FLAGELLIN"/>
    <property type="match status" value="1"/>
</dbReference>
<feature type="domain" description="Flagellin C-terminal" evidence="2">
    <location>
        <begin position="72"/>
        <end position="153"/>
    </location>
</feature>
<evidence type="ECO:0000259" key="2">
    <source>
        <dbReference type="Pfam" id="PF00700"/>
    </source>
</evidence>
<evidence type="ECO:0000313" key="3">
    <source>
        <dbReference type="EMBL" id="MPN10272.1"/>
    </source>
</evidence>
<dbReference type="InterPro" id="IPR046358">
    <property type="entry name" value="Flagellin_C"/>
</dbReference>
<proteinExistence type="predicted"/>
<dbReference type="GO" id="GO:0009288">
    <property type="term" value="C:bacterial-type flagellum"/>
    <property type="evidence" value="ECO:0007669"/>
    <property type="project" value="InterPro"/>
</dbReference>
<organism evidence="3">
    <name type="scientific">bioreactor metagenome</name>
    <dbReference type="NCBI Taxonomy" id="1076179"/>
    <lineage>
        <taxon>unclassified sequences</taxon>
        <taxon>metagenomes</taxon>
        <taxon>ecological metagenomes</taxon>
    </lineage>
</organism>
<dbReference type="Gene3D" id="1.20.1330.10">
    <property type="entry name" value="f41 fragment of flagellin, N-terminal domain"/>
    <property type="match status" value="1"/>
</dbReference>
<dbReference type="AlphaFoldDB" id="A0A645F9N4"/>
<dbReference type="PANTHER" id="PTHR42792:SF2">
    <property type="entry name" value="FLAGELLIN"/>
    <property type="match status" value="1"/>
</dbReference>
<keyword evidence="1" id="KW-0975">Bacterial flagellum</keyword>
<reference evidence="3" key="1">
    <citation type="submission" date="2019-08" db="EMBL/GenBank/DDBJ databases">
        <authorList>
            <person name="Kucharzyk K."/>
            <person name="Murdoch R.W."/>
            <person name="Higgins S."/>
            <person name="Loffler F."/>
        </authorList>
    </citation>
    <scope>NUCLEOTIDE SEQUENCE</scope>
</reference>
<protein>
    <recommendedName>
        <fullName evidence="2">Flagellin C-terminal domain-containing protein</fullName>
    </recommendedName>
</protein>
<gene>
    <name evidence="3" type="ORF">SDC9_157567</name>
</gene>
<name>A0A645F9N4_9ZZZZ</name>
<dbReference type="EMBL" id="VSSQ01056413">
    <property type="protein sequence ID" value="MPN10272.1"/>
    <property type="molecule type" value="Genomic_DNA"/>
</dbReference>
<dbReference type="InterPro" id="IPR001492">
    <property type="entry name" value="Flagellin"/>
</dbReference>
<accession>A0A645F9N4</accession>
<sequence>MMDNNADFDITSGLFNVNGVPSQSQAMNGLGKTTNNNFAGITGLNLEDLLKVSDKDLGIFDIERVATTLTSMANAIDNINKAATYLGGISNRLTSQEELLKSQITNYNAAISRLEDSDVAKEQLLLIKSQFLQATSITSLAQANQNPNAFMKLMQ</sequence>
<dbReference type="GO" id="GO:0005198">
    <property type="term" value="F:structural molecule activity"/>
    <property type="evidence" value="ECO:0007669"/>
    <property type="project" value="InterPro"/>
</dbReference>
<dbReference type="Pfam" id="PF00700">
    <property type="entry name" value="Flagellin_C"/>
    <property type="match status" value="1"/>
</dbReference>
<dbReference type="SUPFAM" id="SSF64518">
    <property type="entry name" value="Phase 1 flagellin"/>
    <property type="match status" value="1"/>
</dbReference>
<evidence type="ECO:0000256" key="1">
    <source>
        <dbReference type="ARBA" id="ARBA00023143"/>
    </source>
</evidence>